<dbReference type="GO" id="GO:0004805">
    <property type="term" value="F:trehalose-phosphatase activity"/>
    <property type="evidence" value="ECO:0007669"/>
    <property type="project" value="TreeGrafter"/>
</dbReference>
<dbReference type="Proteomes" id="UP000193144">
    <property type="component" value="Unassembled WGS sequence"/>
</dbReference>
<organism evidence="1 2">
    <name type="scientific">Clohesyomyces aquaticus</name>
    <dbReference type="NCBI Taxonomy" id="1231657"/>
    <lineage>
        <taxon>Eukaryota</taxon>
        <taxon>Fungi</taxon>
        <taxon>Dikarya</taxon>
        <taxon>Ascomycota</taxon>
        <taxon>Pezizomycotina</taxon>
        <taxon>Dothideomycetes</taxon>
        <taxon>Pleosporomycetidae</taxon>
        <taxon>Pleosporales</taxon>
        <taxon>Lindgomycetaceae</taxon>
        <taxon>Clohesyomyces</taxon>
    </lineage>
</organism>
<dbReference type="PANTHER" id="PTHR10788">
    <property type="entry name" value="TREHALOSE-6-PHOSPHATE SYNTHASE"/>
    <property type="match status" value="1"/>
</dbReference>
<dbReference type="InterPro" id="IPR001830">
    <property type="entry name" value="Glyco_trans_20"/>
</dbReference>
<dbReference type="STRING" id="1231657.A0A1Y1YN05"/>
<reference evidence="1 2" key="1">
    <citation type="submission" date="2016-07" db="EMBL/GenBank/DDBJ databases">
        <title>Pervasive Adenine N6-methylation of Active Genes in Fungi.</title>
        <authorList>
            <consortium name="DOE Joint Genome Institute"/>
            <person name="Mondo S.J."/>
            <person name="Dannebaum R.O."/>
            <person name="Kuo R.C."/>
            <person name="Labutti K."/>
            <person name="Haridas S."/>
            <person name="Kuo A."/>
            <person name="Salamov A."/>
            <person name="Ahrendt S.R."/>
            <person name="Lipzen A."/>
            <person name="Sullivan W."/>
            <person name="Andreopoulos W.B."/>
            <person name="Clum A."/>
            <person name="Lindquist E."/>
            <person name="Daum C."/>
            <person name="Ramamoorthy G.K."/>
            <person name="Gryganskyi A."/>
            <person name="Culley D."/>
            <person name="Magnuson J.K."/>
            <person name="James T.Y."/>
            <person name="O'Malley M.A."/>
            <person name="Stajich J.E."/>
            <person name="Spatafora J.W."/>
            <person name="Visel A."/>
            <person name="Grigoriev I.V."/>
        </authorList>
    </citation>
    <scope>NUCLEOTIDE SEQUENCE [LARGE SCALE GENOMIC DNA]</scope>
    <source>
        <strain evidence="1 2">CBS 115471</strain>
    </source>
</reference>
<gene>
    <name evidence="1" type="ORF">BCR34DRAFT_140712</name>
</gene>
<dbReference type="PANTHER" id="PTHR10788:SF106">
    <property type="entry name" value="BCDNA.GH08860"/>
    <property type="match status" value="1"/>
</dbReference>
<accession>A0A1Y1YN05</accession>
<evidence type="ECO:0000313" key="2">
    <source>
        <dbReference type="Proteomes" id="UP000193144"/>
    </source>
</evidence>
<dbReference type="Pfam" id="PF00982">
    <property type="entry name" value="Glyco_transf_20"/>
    <property type="match status" value="2"/>
</dbReference>
<sequence length="210" mass="24082">MTHAENKELFISDARRRLGSHVLEQIRHTTPTIPPGFVVPVTPKVPVDQLRPLSRNASPEHPNPRSITVNGKMDDIEAEDHLYMASVREYHLMLLPAMLCEEIDRSKKNVKLGFVLQTPFPSSEIYRILAETDEMNMTGDYSYTTLVHEYHLMLLPAMLREEIGRSKKNVKLGFFTHTPFPSSEIYRILDKIDDIEMAGYHLPTVLVGVW</sequence>
<name>A0A1Y1YN05_9PLEO</name>
<proteinExistence type="predicted"/>
<keyword evidence="1" id="KW-0808">Transferase</keyword>
<dbReference type="GO" id="GO:0005829">
    <property type="term" value="C:cytosol"/>
    <property type="evidence" value="ECO:0007669"/>
    <property type="project" value="TreeGrafter"/>
</dbReference>
<dbReference type="AlphaFoldDB" id="A0A1Y1YN05"/>
<dbReference type="EMBL" id="MCFA01000202">
    <property type="protein sequence ID" value="ORX99146.1"/>
    <property type="molecule type" value="Genomic_DNA"/>
</dbReference>
<comment type="caution">
    <text evidence="1">The sequence shown here is derived from an EMBL/GenBank/DDBJ whole genome shotgun (WGS) entry which is preliminary data.</text>
</comment>
<dbReference type="GO" id="GO:0003825">
    <property type="term" value="F:alpha,alpha-trehalose-phosphate synthase (UDP-forming) activity"/>
    <property type="evidence" value="ECO:0007669"/>
    <property type="project" value="TreeGrafter"/>
</dbReference>
<keyword evidence="2" id="KW-1185">Reference proteome</keyword>
<protein>
    <submittedName>
        <fullName evidence="1">Glycosyltransferase family 20-domain-containing protein</fullName>
    </submittedName>
</protein>
<dbReference type="GO" id="GO:0034605">
    <property type="term" value="P:cellular response to heat"/>
    <property type="evidence" value="ECO:0007669"/>
    <property type="project" value="TreeGrafter"/>
</dbReference>
<dbReference type="GO" id="GO:0005992">
    <property type="term" value="P:trehalose biosynthetic process"/>
    <property type="evidence" value="ECO:0007669"/>
    <property type="project" value="InterPro"/>
</dbReference>
<dbReference type="OrthoDB" id="2403072at2759"/>
<dbReference type="GO" id="GO:0005946">
    <property type="term" value="C:alpha,alpha-trehalose-phosphate synthase complex (UDP-forming)"/>
    <property type="evidence" value="ECO:0007669"/>
    <property type="project" value="TreeGrafter"/>
</dbReference>
<evidence type="ECO:0000313" key="1">
    <source>
        <dbReference type="EMBL" id="ORX99146.1"/>
    </source>
</evidence>
<dbReference type="SUPFAM" id="SSF53756">
    <property type="entry name" value="UDP-Glycosyltransferase/glycogen phosphorylase"/>
    <property type="match status" value="2"/>
</dbReference>
<dbReference type="Gene3D" id="3.40.50.2000">
    <property type="entry name" value="Glycogen Phosphorylase B"/>
    <property type="match status" value="2"/>
</dbReference>